<dbReference type="AlphaFoldDB" id="G2PX14"/>
<dbReference type="InterPro" id="IPR036390">
    <property type="entry name" value="WH_DNA-bd_sf"/>
</dbReference>
<protein>
    <recommendedName>
        <fullName evidence="3">DUF3987 domain-containing protein</fullName>
    </recommendedName>
</protein>
<gene>
    <name evidence="1" type="ORF">Calla_0298</name>
</gene>
<accession>G2PX14</accession>
<dbReference type="Proteomes" id="UP000009257">
    <property type="component" value="Chromosome"/>
</dbReference>
<proteinExistence type="predicted"/>
<dbReference type="InterPro" id="IPR025048">
    <property type="entry name" value="DUF3987"/>
</dbReference>
<dbReference type="EMBL" id="CP003001">
    <property type="protein sequence ID" value="AEM72969.1"/>
    <property type="molecule type" value="Genomic_DNA"/>
</dbReference>
<dbReference type="Gene3D" id="1.10.10.10">
    <property type="entry name" value="Winged helix-like DNA-binding domain superfamily/Winged helix DNA-binding domain"/>
    <property type="match status" value="1"/>
</dbReference>
<organism evidence="1 2">
    <name type="scientific">Caldicellulosiruptor acetigenus 6A</name>
    <dbReference type="NCBI Taxonomy" id="632516"/>
    <lineage>
        <taxon>Bacteria</taxon>
        <taxon>Bacillati</taxon>
        <taxon>Bacillota</taxon>
        <taxon>Bacillota incertae sedis</taxon>
        <taxon>Caldicellulosiruptorales</taxon>
        <taxon>Caldicellulosiruptoraceae</taxon>
        <taxon>Caldicellulosiruptor</taxon>
    </lineage>
</organism>
<dbReference type="Pfam" id="PF13148">
    <property type="entry name" value="DUF3987"/>
    <property type="match status" value="1"/>
</dbReference>
<name>G2PX14_9FIRM</name>
<dbReference type="RefSeq" id="WP_014041934.1">
    <property type="nucleotide sequence ID" value="NC_015949.1"/>
</dbReference>
<evidence type="ECO:0000313" key="2">
    <source>
        <dbReference type="Proteomes" id="UP000009257"/>
    </source>
</evidence>
<dbReference type="SUPFAM" id="SSF46785">
    <property type="entry name" value="Winged helix' DNA-binding domain"/>
    <property type="match status" value="1"/>
</dbReference>
<reference evidence="1 2" key="1">
    <citation type="submission" date="2011-08" db="EMBL/GenBank/DDBJ databases">
        <title>Complete sequence of Caldicellulosiruptor lactoaceticus 6A.</title>
        <authorList>
            <consortium name="US DOE Joint Genome Institute"/>
            <person name="Lucas S."/>
            <person name="Han J."/>
            <person name="Lapidus A."/>
            <person name="Cheng J.-F."/>
            <person name="Goodwin L."/>
            <person name="Pitluck S."/>
            <person name="Peters L."/>
            <person name="Davenport K."/>
            <person name="Detter J.C."/>
            <person name="Han C."/>
            <person name="Tapia R."/>
            <person name="Land M."/>
            <person name="Hauser L."/>
            <person name="Kyrpides N."/>
            <person name="Ivanova N."/>
            <person name="Ovchinnikova G."/>
            <person name="Pagani I."/>
            <person name="Blumer-Schuette S.E."/>
            <person name="Kelly R.M."/>
            <person name="Woyke T."/>
        </authorList>
    </citation>
    <scope>NUCLEOTIDE SEQUENCE [LARGE SCALE GENOMIC DNA]</scope>
    <source>
        <strain evidence="1 2">6A</strain>
    </source>
</reference>
<dbReference type="InterPro" id="IPR036388">
    <property type="entry name" value="WH-like_DNA-bd_sf"/>
</dbReference>
<evidence type="ECO:0008006" key="3">
    <source>
        <dbReference type="Google" id="ProtNLM"/>
    </source>
</evidence>
<dbReference type="KEGG" id="clc:Calla_0298"/>
<dbReference type="HOGENOM" id="CLU_047670_0_0_9"/>
<evidence type="ECO:0000313" key="1">
    <source>
        <dbReference type="EMBL" id="AEM72969.1"/>
    </source>
</evidence>
<sequence length="440" mass="50623">MENLLELENYFYQNYTKRQKNNIDEYDIPEWPKPLSDKIYSGIIGEVVDFLSNYTEAGKEALLLNFITLFGNYVGKKAWLEVGGDKHYPNLFTILVGSSSTGRKGSSWNIVKKLWSLIDEHFILNNVKNGASSGEGIVYHVRDEILKWDSKKGEYVVVDPGVKDKRMLIFEPEFAEVLRVMKRDGNTLSALLRNAWDGNEVLETLTKNNPVRATFPHISIIGHITFEELKKELTQIEKFNGFANRFLWVCTRRGELLPNPPLLPQEELGKLAQKIKEECLENMPQGLIIKDKEAEGMWAELYKELITERENMEGDTVALINRGEAHILRLSLIYALLDRSSVIKTSHIESAKEIWEYCENSVKFIFGGMSNKYASFEEKILEALREKGPLSQSEIIKLFDNRLNAKQLEKILKKLSERKLITSDTIPTVGRPKKVWKLYN</sequence>